<feature type="transmembrane region" description="Helical" evidence="1">
    <location>
        <begin position="12"/>
        <end position="33"/>
    </location>
</feature>
<comment type="caution">
    <text evidence="2">The sequence shown here is derived from an EMBL/GenBank/DDBJ whole genome shotgun (WGS) entry which is preliminary data.</text>
</comment>
<dbReference type="Proteomes" id="UP000095705">
    <property type="component" value="Unassembled WGS sequence"/>
</dbReference>
<dbReference type="RefSeq" id="WP_069919727.1">
    <property type="nucleotide sequence ID" value="NZ_JBEZKT010000041.1"/>
</dbReference>
<keyword evidence="3" id="KW-1185">Reference proteome</keyword>
<evidence type="ECO:0000256" key="1">
    <source>
        <dbReference type="SAM" id="Phobius"/>
    </source>
</evidence>
<keyword evidence="1" id="KW-0472">Membrane</keyword>
<dbReference type="EMBL" id="MEHK01000001">
    <property type="protein sequence ID" value="OEJ31429.1"/>
    <property type="molecule type" value="Genomic_DNA"/>
</dbReference>
<evidence type="ECO:0000313" key="3">
    <source>
        <dbReference type="Proteomes" id="UP000095705"/>
    </source>
</evidence>
<keyword evidence="1" id="KW-1133">Transmembrane helix</keyword>
<accession>A0A1E5PPE8</accession>
<proteinExistence type="predicted"/>
<dbReference type="AlphaFoldDB" id="A0A1E5PPE8"/>
<organism evidence="2 3">
    <name type="scientific">Streptomyces subrutilus</name>
    <dbReference type="NCBI Taxonomy" id="36818"/>
    <lineage>
        <taxon>Bacteria</taxon>
        <taxon>Bacillati</taxon>
        <taxon>Actinomycetota</taxon>
        <taxon>Actinomycetes</taxon>
        <taxon>Kitasatosporales</taxon>
        <taxon>Streptomycetaceae</taxon>
        <taxon>Streptomyces</taxon>
    </lineage>
</organism>
<sequence length="73" mass="7379">MKIDWEALGSVFGVSLSATVALVALFTLGLVGLSKHEAATERGGAATLARSGAYACFALCAAAVAYGIYLIVV</sequence>
<evidence type="ECO:0000313" key="2">
    <source>
        <dbReference type="EMBL" id="OEJ31429.1"/>
    </source>
</evidence>
<feature type="transmembrane region" description="Helical" evidence="1">
    <location>
        <begin position="53"/>
        <end position="72"/>
    </location>
</feature>
<protein>
    <submittedName>
        <fullName evidence="2">Uncharacterized protein</fullName>
    </submittedName>
</protein>
<name>A0A1E5PPE8_9ACTN</name>
<dbReference type="OrthoDB" id="4249403at2"/>
<reference evidence="2 3" key="1">
    <citation type="submission" date="2016-08" db="EMBL/GenBank/DDBJ databases">
        <title>The complete genome of Streptomyces subrutilus 10-1-1.</title>
        <authorList>
            <person name="Chen X."/>
        </authorList>
    </citation>
    <scope>NUCLEOTIDE SEQUENCE [LARGE SCALE GENOMIC DNA]</scope>
    <source>
        <strain evidence="2 3">10-1-1</strain>
    </source>
</reference>
<keyword evidence="1" id="KW-0812">Transmembrane</keyword>
<dbReference type="STRING" id="36818.BGK67_08835"/>
<gene>
    <name evidence="2" type="ORF">BGK67_08835</name>
</gene>